<evidence type="ECO:0000313" key="4">
    <source>
        <dbReference type="EMBL" id="KAI1517221.1"/>
    </source>
</evidence>
<reference evidence="4" key="2">
    <citation type="submission" date="2021-05" db="EMBL/GenBank/DDBJ databases">
        <authorList>
            <person name="Moolhuijzen P.M."/>
            <person name="Moffat C.S."/>
        </authorList>
    </citation>
    <scope>NUCLEOTIDE SEQUENCE</scope>
    <source>
        <strain evidence="4">86-124</strain>
    </source>
</reference>
<protein>
    <submittedName>
        <fullName evidence="3">Uncharacterized protein</fullName>
    </submittedName>
</protein>
<evidence type="ECO:0000313" key="3">
    <source>
        <dbReference type="EMBL" id="KAF7571887.1"/>
    </source>
</evidence>
<dbReference type="OrthoDB" id="3746964at2759"/>
<comment type="caution">
    <text evidence="3">The sequence shown here is derived from an EMBL/GenBank/DDBJ whole genome shotgun (WGS) entry which is preliminary data.</text>
</comment>
<proteinExistence type="predicted"/>
<name>A0A2W1E4J8_9PLEO</name>
<keyword evidence="2" id="KW-1133">Transmembrane helix</keyword>
<evidence type="ECO:0000313" key="5">
    <source>
        <dbReference type="Proteomes" id="UP000245464"/>
    </source>
</evidence>
<reference evidence="3" key="1">
    <citation type="journal article" date="2018" name="BMC Genomics">
        <title>Comparative genomics of the wheat fungal pathogen Pyrenophora tritici-repentis reveals chromosomal variations and genome plasticity.</title>
        <authorList>
            <person name="Moolhuijzen P."/>
            <person name="See P.T."/>
            <person name="Hane J.K."/>
            <person name="Shi G."/>
            <person name="Liu Z."/>
            <person name="Oliver R.P."/>
            <person name="Moffat C.S."/>
        </authorList>
    </citation>
    <scope>NUCLEOTIDE SEQUENCE [LARGE SCALE GENOMIC DNA]</scope>
    <source>
        <strain evidence="3">M4</strain>
    </source>
</reference>
<dbReference type="AlphaFoldDB" id="A0A2W1E4J8"/>
<organism evidence="3 5">
    <name type="scientific">Pyrenophora tritici-repentis</name>
    <dbReference type="NCBI Taxonomy" id="45151"/>
    <lineage>
        <taxon>Eukaryota</taxon>
        <taxon>Fungi</taxon>
        <taxon>Dikarya</taxon>
        <taxon>Ascomycota</taxon>
        <taxon>Pezizomycotina</taxon>
        <taxon>Dothideomycetes</taxon>
        <taxon>Pleosporomycetidae</taxon>
        <taxon>Pleosporales</taxon>
        <taxon>Pleosporineae</taxon>
        <taxon>Pleosporaceae</taxon>
        <taxon>Pyrenophora</taxon>
    </lineage>
</organism>
<feature type="transmembrane region" description="Helical" evidence="2">
    <location>
        <begin position="74"/>
        <end position="93"/>
    </location>
</feature>
<dbReference type="Proteomes" id="UP000245464">
    <property type="component" value="Chromosome 4"/>
</dbReference>
<dbReference type="EMBL" id="NQIK02000004">
    <property type="protein sequence ID" value="KAF7571887.1"/>
    <property type="molecule type" value="Genomic_DNA"/>
</dbReference>
<feature type="transmembrane region" description="Helical" evidence="2">
    <location>
        <begin position="197"/>
        <end position="219"/>
    </location>
</feature>
<dbReference type="OMA" id="YCTREMA"/>
<evidence type="ECO:0000256" key="2">
    <source>
        <dbReference type="SAM" id="Phobius"/>
    </source>
</evidence>
<reference evidence="4" key="3">
    <citation type="journal article" date="2022" name="bioRxiv">
        <title>A global pangenome for the wheat fungal pathogen Pyrenophora tritici-repentis and prediction of effector protein structural homology.</title>
        <authorList>
            <person name="Moolhuijzen P."/>
            <person name="See P.T."/>
            <person name="Shi G."/>
            <person name="Powell H.R."/>
            <person name="Cockram J."/>
            <person name="Jorgensen L.N."/>
            <person name="Benslimane H."/>
            <person name="Strelkov S.E."/>
            <person name="Turner J."/>
            <person name="Liu Z."/>
            <person name="Moffat C.S."/>
        </authorList>
    </citation>
    <scope>NUCLEOTIDE SEQUENCE</scope>
    <source>
        <strain evidence="4">86-124</strain>
    </source>
</reference>
<accession>A0A2W1E4J8</accession>
<keyword evidence="2" id="KW-0812">Transmembrane</keyword>
<sequence length="248" mass="28103">MLRYEGILKFSLVPSIIFFLLSLASVALTTTYWIFGDWIVPRYINVVTTEFDDRAQRYVTDKTIVYFTNEDTDATIVSGCLNLTAGVLALIAWSSLRKPDMDSQLNTNRRRFWILSVVVMTVAGSIMALVSLILHYTKRGSDRWGCTSERAMMGGELNTNLYCPREMAACNYQPRFLKGTQRMNADITCNCAVAAKWLQIILIVVGLITMTMFAMQARIRRTTRSMHSKEQSRTEQPRPENAEVGVAV</sequence>
<feature type="compositionally biased region" description="Basic and acidic residues" evidence="1">
    <location>
        <begin position="227"/>
        <end position="241"/>
    </location>
</feature>
<evidence type="ECO:0000313" key="6">
    <source>
        <dbReference type="Proteomes" id="UP000249757"/>
    </source>
</evidence>
<keyword evidence="6" id="KW-1185">Reference proteome</keyword>
<keyword evidence="2" id="KW-0472">Membrane</keyword>
<feature type="transmembrane region" description="Helical" evidence="2">
    <location>
        <begin position="12"/>
        <end position="35"/>
    </location>
</feature>
<evidence type="ECO:0000256" key="1">
    <source>
        <dbReference type="SAM" id="MobiDB-lite"/>
    </source>
</evidence>
<reference evidence="6" key="4">
    <citation type="journal article" date="2022" name="Microb. Genom.">
        <title>A global pangenome for the wheat fungal pathogen Pyrenophora tritici-repentis and prediction of effector protein structural homology.</title>
        <authorList>
            <person name="Moolhuijzen P.M."/>
            <person name="See P.T."/>
            <person name="Shi G."/>
            <person name="Powell H.R."/>
            <person name="Cockram J."/>
            <person name="Jorgensen L.N."/>
            <person name="Benslimane H."/>
            <person name="Strelkov S.E."/>
            <person name="Turner J."/>
            <person name="Liu Z."/>
            <person name="Moffat C.S."/>
        </authorList>
    </citation>
    <scope>NUCLEOTIDE SEQUENCE [LARGE SCALE GENOMIC DNA]</scope>
</reference>
<dbReference type="EMBL" id="NRDI02000004">
    <property type="protein sequence ID" value="KAI1517221.1"/>
    <property type="molecule type" value="Genomic_DNA"/>
</dbReference>
<dbReference type="Proteomes" id="UP000249757">
    <property type="component" value="Unassembled WGS sequence"/>
</dbReference>
<feature type="region of interest" description="Disordered" evidence="1">
    <location>
        <begin position="223"/>
        <end position="248"/>
    </location>
</feature>
<feature type="transmembrane region" description="Helical" evidence="2">
    <location>
        <begin position="113"/>
        <end position="134"/>
    </location>
</feature>
<gene>
    <name evidence="4" type="ORF">Ptr86124_004158</name>
    <name evidence="3" type="ORF">PtrM4_093870</name>
</gene>